<feature type="region of interest" description="Disordered" evidence="1">
    <location>
        <begin position="1"/>
        <end position="64"/>
    </location>
</feature>
<dbReference type="Proteomes" id="UP000251956">
    <property type="component" value="Unassembled WGS sequence"/>
</dbReference>
<reference evidence="2 3" key="2">
    <citation type="submission" date="2018-07" db="EMBL/GenBank/DDBJ databases">
        <title>Diversity of Mesorhizobium strains in Brazil.</title>
        <authorList>
            <person name="Helene L.C.F."/>
            <person name="Dall'Agnol R."/>
            <person name="Delamuta J.R.M."/>
            <person name="Hungria M."/>
        </authorList>
    </citation>
    <scope>NUCLEOTIDE SEQUENCE [LARGE SCALE GENOMIC DNA]</scope>
    <source>
        <strain evidence="2 3">CNPSo 3140</strain>
    </source>
</reference>
<name>A0A330GSR2_9HYPH</name>
<comment type="caution">
    <text evidence="2">The sequence shown here is derived from an EMBL/GenBank/DDBJ whole genome shotgun (WGS) entry which is preliminary data.</text>
</comment>
<reference evidence="3" key="1">
    <citation type="submission" date="2018-06" db="EMBL/GenBank/DDBJ databases">
        <authorList>
            <person name="Helene L.C."/>
            <person name="Dall'Agnol R."/>
            <person name="Delamuta J.R."/>
            <person name="Hungria M."/>
        </authorList>
    </citation>
    <scope>NUCLEOTIDE SEQUENCE [LARGE SCALE GENOMIC DNA]</scope>
    <source>
        <strain evidence="3">CNPSo 3140</strain>
    </source>
</reference>
<protein>
    <submittedName>
        <fullName evidence="2">Uncharacterized protein</fullName>
    </submittedName>
</protein>
<evidence type="ECO:0000313" key="2">
    <source>
        <dbReference type="EMBL" id="RAZ77006.1"/>
    </source>
</evidence>
<sequence>MSRHNEMPPVPPASRSPKGTGGTPKINKDTPSKKKIDNPSEQGETGNIRQNTTNAGFFHGRRVK</sequence>
<evidence type="ECO:0000313" key="3">
    <source>
        <dbReference type="Proteomes" id="UP000251956"/>
    </source>
</evidence>
<accession>A0A330GSR2</accession>
<organism evidence="2 3">
    <name type="scientific">Mesorhizobium atlanticum</name>
    <dbReference type="NCBI Taxonomy" id="2233532"/>
    <lineage>
        <taxon>Bacteria</taxon>
        <taxon>Pseudomonadati</taxon>
        <taxon>Pseudomonadota</taxon>
        <taxon>Alphaproteobacteria</taxon>
        <taxon>Hyphomicrobiales</taxon>
        <taxon>Phyllobacteriaceae</taxon>
        <taxon>Mesorhizobium</taxon>
    </lineage>
</organism>
<dbReference type="RefSeq" id="WP_146767932.1">
    <property type="nucleotide sequence ID" value="NZ_QMBQ01000003.1"/>
</dbReference>
<dbReference type="AlphaFoldDB" id="A0A330GSR2"/>
<proteinExistence type="predicted"/>
<keyword evidence="3" id="KW-1185">Reference proteome</keyword>
<dbReference type="EMBL" id="QMBQ01000003">
    <property type="protein sequence ID" value="RAZ77006.1"/>
    <property type="molecule type" value="Genomic_DNA"/>
</dbReference>
<feature type="compositionally biased region" description="Basic and acidic residues" evidence="1">
    <location>
        <begin position="26"/>
        <end position="38"/>
    </location>
</feature>
<dbReference type="OrthoDB" id="7190664at2"/>
<feature type="compositionally biased region" description="Polar residues" evidence="1">
    <location>
        <begin position="39"/>
        <end position="55"/>
    </location>
</feature>
<evidence type="ECO:0000256" key="1">
    <source>
        <dbReference type="SAM" id="MobiDB-lite"/>
    </source>
</evidence>
<gene>
    <name evidence="2" type="ORF">DPM35_10815</name>
</gene>